<dbReference type="Pfam" id="PF05079">
    <property type="entry name" value="DUF680"/>
    <property type="match status" value="1"/>
</dbReference>
<evidence type="ECO:0000256" key="2">
    <source>
        <dbReference type="SAM" id="SignalP"/>
    </source>
</evidence>
<evidence type="ECO:0000313" key="4">
    <source>
        <dbReference type="Proteomes" id="UP000273786"/>
    </source>
</evidence>
<dbReference type="InterPro" id="IPR007771">
    <property type="entry name" value="DUF680"/>
</dbReference>
<gene>
    <name evidence="3" type="ORF">EH240_32590</name>
</gene>
<accession>A0A3P3EYH6</accession>
<dbReference type="Proteomes" id="UP000273786">
    <property type="component" value="Unassembled WGS sequence"/>
</dbReference>
<proteinExistence type="predicted"/>
<feature type="compositionally biased region" description="Polar residues" evidence="1">
    <location>
        <begin position="46"/>
        <end position="69"/>
    </location>
</feature>
<evidence type="ECO:0000313" key="3">
    <source>
        <dbReference type="EMBL" id="RRH90962.1"/>
    </source>
</evidence>
<feature type="region of interest" description="Disordered" evidence="1">
    <location>
        <begin position="46"/>
        <end position="83"/>
    </location>
</feature>
<name>A0A3P3EYH6_9HYPH</name>
<organism evidence="3 4">
    <name type="scientific">Mesorhizobium tamadayense</name>
    <dbReference type="NCBI Taxonomy" id="425306"/>
    <lineage>
        <taxon>Bacteria</taxon>
        <taxon>Pseudomonadati</taxon>
        <taxon>Pseudomonadota</taxon>
        <taxon>Alphaproteobacteria</taxon>
        <taxon>Hyphomicrobiales</taxon>
        <taxon>Phyllobacteriaceae</taxon>
        <taxon>Mesorhizobium</taxon>
    </lineage>
</organism>
<feature type="signal peptide" evidence="2">
    <location>
        <begin position="1"/>
        <end position="20"/>
    </location>
</feature>
<dbReference type="EMBL" id="RQXT01000066">
    <property type="protein sequence ID" value="RRH90962.1"/>
    <property type="molecule type" value="Genomic_DNA"/>
</dbReference>
<keyword evidence="4" id="KW-1185">Reference proteome</keyword>
<dbReference type="AlphaFoldDB" id="A0A3P3EYH6"/>
<dbReference type="RefSeq" id="WP_125006256.1">
    <property type="nucleotide sequence ID" value="NZ_RQXT01000066.1"/>
</dbReference>
<evidence type="ECO:0000256" key="1">
    <source>
        <dbReference type="SAM" id="MobiDB-lite"/>
    </source>
</evidence>
<reference evidence="3 4" key="1">
    <citation type="submission" date="2018-11" db="EMBL/GenBank/DDBJ databases">
        <title>the genome of Mesorhizobium tamadayense DSM 28320.</title>
        <authorList>
            <person name="Gao J."/>
        </authorList>
    </citation>
    <scope>NUCLEOTIDE SEQUENCE [LARGE SCALE GENOMIC DNA]</scope>
    <source>
        <strain evidence="3 4">DSM 28320</strain>
    </source>
</reference>
<protein>
    <submittedName>
        <fullName evidence="3">DUF680 domain-containing protein</fullName>
    </submittedName>
</protein>
<dbReference type="OrthoDB" id="8100990at2"/>
<feature type="chain" id="PRO_5018177431" evidence="2">
    <location>
        <begin position="21"/>
        <end position="83"/>
    </location>
</feature>
<keyword evidence="2" id="KW-0732">Signal</keyword>
<feature type="compositionally biased region" description="Basic and acidic residues" evidence="1">
    <location>
        <begin position="72"/>
        <end position="83"/>
    </location>
</feature>
<comment type="caution">
    <text evidence="3">The sequence shown here is derived from an EMBL/GenBank/DDBJ whole genome shotgun (WGS) entry which is preliminary data.</text>
</comment>
<sequence length="83" mass="8821">MNKFAFGAFAMLLATNTAFAGSDYYGSNNANQPVATVDHAFTASIRPSGTPRQNGVDSQAMTGPSQTVLDTVARHNRDGIWGR</sequence>